<dbReference type="PANTHER" id="PTHR12203">
    <property type="entry name" value="KDEL LYS-ASP-GLU-LEU CONTAINING - RELATED"/>
    <property type="match status" value="1"/>
</dbReference>
<dbReference type="PANTHER" id="PTHR12203:SF35">
    <property type="entry name" value="PROTEIN O-GLUCOSYLTRANSFERASE 1"/>
    <property type="match status" value="1"/>
</dbReference>
<evidence type="ECO:0000313" key="1">
    <source>
        <dbReference type="EMBL" id="KAK7238956.1"/>
    </source>
</evidence>
<dbReference type="EMBL" id="JBBJCI010000227">
    <property type="protein sequence ID" value="KAK7238956.1"/>
    <property type="molecule type" value="Genomic_DNA"/>
</dbReference>
<evidence type="ECO:0000313" key="2">
    <source>
        <dbReference type="Proteomes" id="UP001363151"/>
    </source>
</evidence>
<gene>
    <name evidence="1" type="ORF">SO694_000263108</name>
</gene>
<sequence length="486" mass="54044">MLFLLLILQIINAKLDRSKIMRELNRSVYAYDGVDATDPARYLRDYLWVKSSTVMILDGVVVVDKHFIHYAATQEKIDKHLAFVTSVAAELPNAVYQFSDDSTGVCHAGDPCLVIAKSHAARDGVMIPNPYFANVDDWRDFRAVLQRAANARPWEHRRKRAFWRGSISPHDDKNHREADCLKNFGSFARLAAAAQTLAAPHEVDVKCLSHAPPLPCALRKDPHFCDGVAGAPPQNYTEAIAAAVRHPEKITAKAPSDQVDYAAYRFLLNLPGSTHGSYSWNLNHLWSLGSVVLQWDMDAVEFYYPALEDGATHVVVDAETLAPTVKALQGDAARAKALRDGAREVHREVTCPECLAGYFGDVLRAIRERWGTARLLDDPCALRDFFADPATAAAVGCDGLELVEIRSAARGKLEGRDQGWRHSLGSWGTRRLRGHHHRGRTHSETLETASHYGQLTRARMDAKPLYEAFEGCGWIVHHAGKLCDAR</sequence>
<evidence type="ECO:0008006" key="3">
    <source>
        <dbReference type="Google" id="ProtNLM"/>
    </source>
</evidence>
<dbReference type="InterPro" id="IPR051091">
    <property type="entry name" value="O-Glucosyltr/Glycosyltrsf_90"/>
</dbReference>
<reference evidence="1 2" key="1">
    <citation type="submission" date="2024-03" db="EMBL/GenBank/DDBJ databases">
        <title>Aureococcus anophagefferens CCMP1851 and Kratosvirus quantuckense: Draft genome of a second virus-susceptible host strain in the model system.</title>
        <authorList>
            <person name="Chase E."/>
            <person name="Truchon A.R."/>
            <person name="Schepens W."/>
            <person name="Wilhelm S.W."/>
        </authorList>
    </citation>
    <scope>NUCLEOTIDE SEQUENCE [LARGE SCALE GENOMIC DNA]</scope>
    <source>
        <strain evidence="1 2">CCMP1851</strain>
    </source>
</reference>
<accession>A0ABR1FUS8</accession>
<name>A0ABR1FUS8_AURAN</name>
<comment type="caution">
    <text evidence="1">The sequence shown here is derived from an EMBL/GenBank/DDBJ whole genome shotgun (WGS) entry which is preliminary data.</text>
</comment>
<keyword evidence="2" id="KW-1185">Reference proteome</keyword>
<proteinExistence type="predicted"/>
<protein>
    <recommendedName>
        <fullName evidence="3">Glycosyl transferase CAP10 domain-containing protein</fullName>
    </recommendedName>
</protein>
<dbReference type="Proteomes" id="UP001363151">
    <property type="component" value="Unassembled WGS sequence"/>
</dbReference>
<organism evidence="1 2">
    <name type="scientific">Aureococcus anophagefferens</name>
    <name type="common">Harmful bloom alga</name>
    <dbReference type="NCBI Taxonomy" id="44056"/>
    <lineage>
        <taxon>Eukaryota</taxon>
        <taxon>Sar</taxon>
        <taxon>Stramenopiles</taxon>
        <taxon>Ochrophyta</taxon>
        <taxon>Pelagophyceae</taxon>
        <taxon>Pelagomonadales</taxon>
        <taxon>Pelagomonadaceae</taxon>
        <taxon>Aureococcus</taxon>
    </lineage>
</organism>